<protein>
    <recommendedName>
        <fullName evidence="1">Inner membrane protein YccF</fullName>
    </recommendedName>
</protein>
<dbReference type="GO" id="GO:0005886">
    <property type="term" value="C:plasma membrane"/>
    <property type="evidence" value="ECO:0007669"/>
    <property type="project" value="UniProtKB-SubCell"/>
</dbReference>
<dbReference type="NCBIfam" id="NF008741">
    <property type="entry name" value="PRK11770.1-3"/>
    <property type="match status" value="1"/>
</dbReference>
<dbReference type="PANTHER" id="PTHR42903">
    <property type="entry name" value="INNER MEMBRANE PROTEIN YCCF"/>
    <property type="match status" value="1"/>
</dbReference>
<proteinExistence type="predicted"/>
<evidence type="ECO:0000313" key="4">
    <source>
        <dbReference type="Proteomes" id="UP000070299"/>
    </source>
</evidence>
<dbReference type="NCBIfam" id="NF008742">
    <property type="entry name" value="PRK11770.1-4"/>
    <property type="match status" value="1"/>
</dbReference>
<dbReference type="OrthoDB" id="3238663at2"/>
<evidence type="ECO:0000313" key="3">
    <source>
        <dbReference type="EMBL" id="KXI29278.1"/>
    </source>
</evidence>
<dbReference type="NCBIfam" id="NF008740">
    <property type="entry name" value="PRK11770.1-2"/>
    <property type="match status" value="1"/>
</dbReference>
<dbReference type="RefSeq" id="WP_068376478.1">
    <property type="nucleotide sequence ID" value="NZ_LSNE01000005.1"/>
</dbReference>
<feature type="transmembrane region" description="Helical" evidence="1">
    <location>
        <begin position="95"/>
        <end position="118"/>
    </location>
</feature>
<feature type="domain" description="Inner membrane component" evidence="2">
    <location>
        <begin position="76"/>
        <end position="126"/>
    </location>
</feature>
<dbReference type="STRING" id="1799789.AX660_14130"/>
<dbReference type="Proteomes" id="UP000070299">
    <property type="component" value="Unassembled WGS sequence"/>
</dbReference>
<dbReference type="EMBL" id="LSNE01000005">
    <property type="protein sequence ID" value="KXI29278.1"/>
    <property type="molecule type" value="Genomic_DNA"/>
</dbReference>
<accession>A0A136A202</accession>
<keyword evidence="1" id="KW-0812">Transmembrane</keyword>
<comment type="subcellular location">
    <subcellularLocation>
        <location evidence="1">Cell inner membrane</location>
        <topology evidence="1">Multi-pass membrane protein</topology>
    </subcellularLocation>
</comment>
<name>A0A136A202_9ALTE</name>
<feature type="transmembrane region" description="Helical" evidence="1">
    <location>
        <begin position="69"/>
        <end position="89"/>
    </location>
</feature>
<comment type="caution">
    <text evidence="3">The sequence shown here is derived from an EMBL/GenBank/DDBJ whole genome shotgun (WGS) entry which is preliminary data.</text>
</comment>
<keyword evidence="4" id="KW-1185">Reference proteome</keyword>
<evidence type="ECO:0000259" key="2">
    <source>
        <dbReference type="Pfam" id="PF03733"/>
    </source>
</evidence>
<sequence>MSFILNIIWWIFGGIFMGLAYMLWGILMFITIIGIPWGRAAFNFGLLMFWPFGRVAVSRAAYNGRDDIGTGSLGFLGNIIWFVVAGIWLAIGHLISAFLCAITIIGIPFAIQHIKFALMAPMPIGKIIVTKEEARARGLY</sequence>
<dbReference type="InterPro" id="IPR005185">
    <property type="entry name" value="YccF"/>
</dbReference>
<keyword evidence="1" id="KW-1133">Transmembrane helix</keyword>
<keyword evidence="1" id="KW-1003">Cell membrane</keyword>
<dbReference type="Pfam" id="PF03733">
    <property type="entry name" value="YccF"/>
    <property type="match status" value="2"/>
</dbReference>
<evidence type="ECO:0000256" key="1">
    <source>
        <dbReference type="PIRNR" id="PIRNR028777"/>
    </source>
</evidence>
<feature type="transmembrane region" description="Helical" evidence="1">
    <location>
        <begin position="7"/>
        <end position="34"/>
    </location>
</feature>
<feature type="domain" description="Inner membrane component" evidence="2">
    <location>
        <begin position="4"/>
        <end position="54"/>
    </location>
</feature>
<dbReference type="InterPro" id="IPR052937">
    <property type="entry name" value="Inner_membrane_protein"/>
</dbReference>
<dbReference type="InterPro" id="IPR031308">
    <property type="entry name" value="UCP028777"/>
</dbReference>
<keyword evidence="1" id="KW-0997">Cell inner membrane</keyword>
<feature type="transmembrane region" description="Helical" evidence="1">
    <location>
        <begin position="40"/>
        <end position="57"/>
    </location>
</feature>
<reference evidence="4" key="1">
    <citation type="submission" date="2016-02" db="EMBL/GenBank/DDBJ databases">
        <authorList>
            <person name="Schultz-Johansen M."/>
            <person name="Glaring M.A."/>
            <person name="Bech P.K."/>
            <person name="Stougaard P."/>
        </authorList>
    </citation>
    <scope>NUCLEOTIDE SEQUENCE [LARGE SCALE GENOMIC DNA]</scope>
    <source>
        <strain evidence="4">S66</strain>
    </source>
</reference>
<dbReference type="PANTHER" id="PTHR42903:SF1">
    <property type="entry name" value="INNER MEMBRANE PROTEIN YCCF"/>
    <property type="match status" value="1"/>
</dbReference>
<dbReference type="AlphaFoldDB" id="A0A136A202"/>
<dbReference type="PIRSF" id="PIRSF028777">
    <property type="entry name" value="UCP028777"/>
    <property type="match status" value="1"/>
</dbReference>
<organism evidence="3 4">
    <name type="scientific">Paraglaciecola hydrolytica</name>
    <dbReference type="NCBI Taxonomy" id="1799789"/>
    <lineage>
        <taxon>Bacteria</taxon>
        <taxon>Pseudomonadati</taxon>
        <taxon>Pseudomonadota</taxon>
        <taxon>Gammaproteobacteria</taxon>
        <taxon>Alteromonadales</taxon>
        <taxon>Alteromonadaceae</taxon>
        <taxon>Paraglaciecola</taxon>
    </lineage>
</organism>
<gene>
    <name evidence="3" type="ORF">AX660_14130</name>
</gene>
<keyword evidence="1" id="KW-0472">Membrane</keyword>